<dbReference type="InterPro" id="IPR017930">
    <property type="entry name" value="Myb_dom"/>
</dbReference>
<keyword evidence="2" id="KW-1185">Reference proteome</keyword>
<dbReference type="InterPro" id="IPR009057">
    <property type="entry name" value="Homeodomain-like_sf"/>
</dbReference>
<gene>
    <name evidence="1" type="ORF">SCF082_LOCUS14041</name>
</gene>
<proteinExistence type="predicted"/>
<dbReference type="PROSITE" id="PS51294">
    <property type="entry name" value="HTH_MYB"/>
    <property type="match status" value="1"/>
</dbReference>
<dbReference type="PANTHER" id="PTHR46621:SF1">
    <property type="entry name" value="SNRNA-ACTIVATING PROTEIN COMPLEX SUBUNIT 4"/>
    <property type="match status" value="1"/>
</dbReference>
<sequence length="536" mass="62611">MSDSDPETIPPDSCSEDEDSDRNLYRNFVLQTELREAIERIQASEVQGQDSDHFEDPDPDDELRIRAGLSYFSEHGAGLPPKNVHAVRRHLFWERHKIRNPAEKGDLWKHDDDTSLLDVVRAQIMEELFRKVYHSKVQSVPPLDRPQFFMDTQKEISEMSSEDLWKNLGYSADWHRISKRMMVRGYPHSAKECYLRYLHKLHPLLKKGRFTKAEDVALLQLSSRYEGFDWDQISQHMPTGRTAWRCFERYQKSLNNGIVKEGWQQHELDHLRKTALELGYFPDMVGKKSNLTVASRLGPGKSCSQCGGLLLRSHQAFQVECLAVWTAKEDRTLDLAMQMYGKDCNDWKLLCRSHFPGRDLEEVLKRWFLKQSNFEQWTINEDEALQRAIERWGTGNWALMRKDLPKRSSGTILQRFRQLCPEKGFLYDLLLATRRRVMPTGFHKTMPWRQRSELAASDFALRLQVEEEQPGVKRFCTGDQVADRHLSRINKNLSFRLRPGRLALQAKKKRRLLAPVTDLEVKDEVTSQVMSPEAIQ</sequence>
<evidence type="ECO:0000313" key="1">
    <source>
        <dbReference type="EMBL" id="CAK9018339.1"/>
    </source>
</evidence>
<dbReference type="Gene3D" id="1.10.10.60">
    <property type="entry name" value="Homeodomain-like"/>
    <property type="match status" value="3"/>
</dbReference>
<dbReference type="InterPro" id="IPR001005">
    <property type="entry name" value="SANT/Myb"/>
</dbReference>
<dbReference type="SMART" id="SM00717">
    <property type="entry name" value="SANT"/>
    <property type="match status" value="4"/>
</dbReference>
<dbReference type="SUPFAM" id="SSF46689">
    <property type="entry name" value="Homeodomain-like"/>
    <property type="match status" value="3"/>
</dbReference>
<dbReference type="PROSITE" id="PS50090">
    <property type="entry name" value="MYB_LIKE"/>
    <property type="match status" value="3"/>
</dbReference>
<dbReference type="Proteomes" id="UP001642464">
    <property type="component" value="Unassembled WGS sequence"/>
</dbReference>
<accession>A0ABP0JWH3</accession>
<dbReference type="Pfam" id="PF00249">
    <property type="entry name" value="Myb_DNA-binding"/>
    <property type="match status" value="1"/>
</dbReference>
<organism evidence="1 2">
    <name type="scientific">Durusdinium trenchii</name>
    <dbReference type="NCBI Taxonomy" id="1381693"/>
    <lineage>
        <taxon>Eukaryota</taxon>
        <taxon>Sar</taxon>
        <taxon>Alveolata</taxon>
        <taxon>Dinophyceae</taxon>
        <taxon>Suessiales</taxon>
        <taxon>Symbiodiniaceae</taxon>
        <taxon>Durusdinium</taxon>
    </lineage>
</organism>
<evidence type="ECO:0000313" key="2">
    <source>
        <dbReference type="Proteomes" id="UP001642464"/>
    </source>
</evidence>
<dbReference type="Pfam" id="PF13921">
    <property type="entry name" value="Myb_DNA-bind_6"/>
    <property type="match status" value="1"/>
</dbReference>
<dbReference type="CDD" id="cd00167">
    <property type="entry name" value="SANT"/>
    <property type="match status" value="2"/>
</dbReference>
<dbReference type="CDD" id="cd11660">
    <property type="entry name" value="SANT_TRF"/>
    <property type="match status" value="1"/>
</dbReference>
<dbReference type="PANTHER" id="PTHR46621">
    <property type="entry name" value="SNRNA-ACTIVATING PROTEIN COMPLEX SUBUNIT 4"/>
    <property type="match status" value="1"/>
</dbReference>
<comment type="caution">
    <text evidence="1">The sequence shown here is derived from an EMBL/GenBank/DDBJ whole genome shotgun (WGS) entry which is preliminary data.</text>
</comment>
<dbReference type="EMBL" id="CAXAMM010008757">
    <property type="protein sequence ID" value="CAK9018339.1"/>
    <property type="molecule type" value="Genomic_DNA"/>
</dbReference>
<protein>
    <submittedName>
        <fullName evidence="1">Myb-like protein L</fullName>
    </submittedName>
</protein>
<dbReference type="InterPro" id="IPR051575">
    <property type="entry name" value="Myb-like_DNA-bd"/>
</dbReference>
<reference evidence="1 2" key="1">
    <citation type="submission" date="2024-02" db="EMBL/GenBank/DDBJ databases">
        <authorList>
            <person name="Chen Y."/>
            <person name="Shah S."/>
            <person name="Dougan E. K."/>
            <person name="Thang M."/>
            <person name="Chan C."/>
        </authorList>
    </citation>
    <scope>NUCLEOTIDE SEQUENCE [LARGE SCALE GENOMIC DNA]</scope>
</reference>
<name>A0ABP0JWH3_9DINO</name>